<keyword evidence="2" id="KW-1185">Reference proteome</keyword>
<gene>
    <name evidence="1" type="ORF">H2198_006833</name>
</gene>
<evidence type="ECO:0000313" key="2">
    <source>
        <dbReference type="Proteomes" id="UP001172386"/>
    </source>
</evidence>
<protein>
    <submittedName>
        <fullName evidence="1">Uncharacterized protein</fullName>
    </submittedName>
</protein>
<reference evidence="1" key="1">
    <citation type="submission" date="2022-10" db="EMBL/GenBank/DDBJ databases">
        <title>Culturing micro-colonial fungi from biological soil crusts in the Mojave desert and describing Neophaeococcomyces mojavensis, and introducing the new genera and species Taxawa tesnikishii.</title>
        <authorList>
            <person name="Kurbessoian T."/>
            <person name="Stajich J.E."/>
        </authorList>
    </citation>
    <scope>NUCLEOTIDE SEQUENCE</scope>
    <source>
        <strain evidence="1">JES_112</strain>
    </source>
</reference>
<organism evidence="1 2">
    <name type="scientific">Neophaeococcomyces mojaviensis</name>
    <dbReference type="NCBI Taxonomy" id="3383035"/>
    <lineage>
        <taxon>Eukaryota</taxon>
        <taxon>Fungi</taxon>
        <taxon>Dikarya</taxon>
        <taxon>Ascomycota</taxon>
        <taxon>Pezizomycotina</taxon>
        <taxon>Eurotiomycetes</taxon>
        <taxon>Chaetothyriomycetidae</taxon>
        <taxon>Chaetothyriales</taxon>
        <taxon>Chaetothyriales incertae sedis</taxon>
        <taxon>Neophaeococcomyces</taxon>
    </lineage>
</organism>
<proteinExistence type="predicted"/>
<dbReference type="Proteomes" id="UP001172386">
    <property type="component" value="Unassembled WGS sequence"/>
</dbReference>
<dbReference type="EMBL" id="JAPDRQ010000132">
    <property type="protein sequence ID" value="KAJ9654094.1"/>
    <property type="molecule type" value="Genomic_DNA"/>
</dbReference>
<name>A0ACC3A1W3_9EURO</name>
<comment type="caution">
    <text evidence="1">The sequence shown here is derived from an EMBL/GenBank/DDBJ whole genome shotgun (WGS) entry which is preliminary data.</text>
</comment>
<accession>A0ACC3A1W3</accession>
<sequence length="454" mass="50584">MSNVETTTRDGIRARFASALSDMYQKEVPQYGKLLEIVSTINQETQDRLGATQDIQKRVEVERHGAIRLGTAQELATIRRLFAIMGMQPVGYYDLTIAGLPVHATGFRPLTSDALQSNPFRVFVSLLRQEQIRDETLRAKAADIMSKRNIFTPRCLELIDEIESCSEIPASTAQEFIAEALETFRWHETTTVDLATYKSLEAAHPLIADIVSFRGPHINHLTPRVLDIDAAQTAMQRSGLKTKDVIEGPPPRKWPILLRQTSFLALEEQIAFSNGREGNGKHRARFGEIEQRGMALTRKGRDLYDRLLAISQKTVAKPTGESSANVQPRILAQCFAGFPDDLKTIREEGLAYLKYTVREPDHISQPLLDVDVLIESGVLACEPIIYEDFLPASAAGIFQSNLRGGCSAIDKTVSDQDTLEKALGCAVYDEFGLYEKVEQESRANCLQRLGLSSD</sequence>
<evidence type="ECO:0000313" key="1">
    <source>
        <dbReference type="EMBL" id="KAJ9654094.1"/>
    </source>
</evidence>